<protein>
    <submittedName>
        <fullName evidence="8">Malate-2H(+)/Na(+)-lactate antiporter</fullName>
    </submittedName>
</protein>
<evidence type="ECO:0000313" key="9">
    <source>
        <dbReference type="Proteomes" id="UP000254519"/>
    </source>
</evidence>
<name>A0A380CD66_SPOPA</name>
<keyword evidence="3 6" id="KW-0812">Transmembrane</keyword>
<evidence type="ECO:0000256" key="4">
    <source>
        <dbReference type="ARBA" id="ARBA00022989"/>
    </source>
</evidence>
<keyword evidence="9" id="KW-1185">Reference proteome</keyword>
<evidence type="ECO:0000256" key="5">
    <source>
        <dbReference type="ARBA" id="ARBA00023136"/>
    </source>
</evidence>
<proteinExistence type="predicted"/>
<gene>
    <name evidence="8" type="primary">mleN_2</name>
    <name evidence="8" type="ORF">NCTC4822_02783</name>
</gene>
<accession>A0A380CD66</accession>
<dbReference type="OrthoDB" id="9762978at2"/>
<feature type="transmembrane region" description="Helical" evidence="6">
    <location>
        <begin position="364"/>
        <end position="384"/>
    </location>
</feature>
<feature type="transmembrane region" description="Helical" evidence="6">
    <location>
        <begin position="289"/>
        <end position="309"/>
    </location>
</feature>
<feature type="transmembrane region" description="Helical" evidence="6">
    <location>
        <begin position="24"/>
        <end position="44"/>
    </location>
</feature>
<evidence type="ECO:0000256" key="1">
    <source>
        <dbReference type="ARBA" id="ARBA00004651"/>
    </source>
</evidence>
<keyword evidence="4 6" id="KW-1133">Transmembrane helix</keyword>
<keyword evidence="2" id="KW-1003">Cell membrane</keyword>
<feature type="transmembrane region" description="Helical" evidence="6">
    <location>
        <begin position="249"/>
        <end position="269"/>
    </location>
</feature>
<evidence type="ECO:0000256" key="6">
    <source>
        <dbReference type="SAM" id="Phobius"/>
    </source>
</evidence>
<feature type="transmembrane region" description="Helical" evidence="6">
    <location>
        <begin position="453"/>
        <end position="470"/>
    </location>
</feature>
<dbReference type="GO" id="GO:0005886">
    <property type="term" value="C:plasma membrane"/>
    <property type="evidence" value="ECO:0007669"/>
    <property type="project" value="UniProtKB-SubCell"/>
</dbReference>
<dbReference type="PANTHER" id="PTHR43478:SF1">
    <property type="entry name" value="NA+_H+ ANTIPORTER NHAC-LIKE C-TERMINAL DOMAIN-CONTAINING PROTEIN"/>
    <property type="match status" value="1"/>
</dbReference>
<evidence type="ECO:0000313" key="8">
    <source>
        <dbReference type="EMBL" id="SUJ17076.1"/>
    </source>
</evidence>
<dbReference type="InterPro" id="IPR018461">
    <property type="entry name" value="Na/H_Antiport_NhaC-like_C"/>
</dbReference>
<feature type="transmembrane region" description="Helical" evidence="6">
    <location>
        <begin position="64"/>
        <end position="83"/>
    </location>
</feature>
<comment type="subcellular location">
    <subcellularLocation>
        <location evidence="1">Cell membrane</location>
        <topology evidence="1">Multi-pass membrane protein</topology>
    </subcellularLocation>
</comment>
<feature type="domain" description="Na+/H+ antiporter NhaC-like C-terminal" evidence="7">
    <location>
        <begin position="156"/>
        <end position="472"/>
    </location>
</feature>
<evidence type="ECO:0000259" key="7">
    <source>
        <dbReference type="Pfam" id="PF03553"/>
    </source>
</evidence>
<reference evidence="8 9" key="1">
    <citation type="submission" date="2018-06" db="EMBL/GenBank/DDBJ databases">
        <authorList>
            <consortium name="Pathogen Informatics"/>
            <person name="Doyle S."/>
        </authorList>
    </citation>
    <scope>NUCLEOTIDE SEQUENCE [LARGE SCALE GENOMIC DNA]</scope>
    <source>
        <strain evidence="9">ATCC 11859 / DSM 33 / NCIB 8841 / NCTC 4822</strain>
    </source>
</reference>
<dbReference type="PANTHER" id="PTHR43478">
    <property type="entry name" value="NA+/H+ ANTIPORTER-RELATED"/>
    <property type="match status" value="1"/>
</dbReference>
<feature type="transmembrane region" description="Helical" evidence="6">
    <location>
        <begin position="476"/>
        <end position="494"/>
    </location>
</feature>
<dbReference type="AlphaFoldDB" id="A0A380CD66"/>
<dbReference type="Pfam" id="PF03553">
    <property type="entry name" value="Na_H_antiporter"/>
    <property type="match status" value="1"/>
</dbReference>
<dbReference type="EMBL" id="UGYZ01000002">
    <property type="protein sequence ID" value="SUJ17076.1"/>
    <property type="molecule type" value="Genomic_DNA"/>
</dbReference>
<dbReference type="Proteomes" id="UP000254519">
    <property type="component" value="Unassembled WGS sequence"/>
</dbReference>
<sequence>MEATWWSIVPPLLAITCAIITREVLLSLLLGVLSGALILANFSIAGGLSDSFQTIFVQVADPEWTVPILIFVFMLGGITALFGKSGATEQFGKWAMSKVKTRVGAQFVTMLTGYAIFIDDYFNSLAVGQIARPITDEHGVSRSKLAYLIDSTGAPICVLIPLSSWGAYVFSLLAEPIKTYGLGHSPVSAFFSVVPANYYAISSLFIVFLVIWMRVDFPLMRKHEQQAVDRRHGDKKLMTEHVQISFSQALDLLIPIFVLIVATIGFFLHTGGYFKGGNSLMEASGEGNITLALVYGVVVAVIVSALLYVPRKKLKAKEFISTFTKGMENMLGGALILVLAWSIGDIVGRLETGHFLASLVDGNVAFWVIPSILFVLGCLMSFATGTSWGTFAIMIPIAATIVGSTNPEWILPAIGAVMAGAVFGDHCSPISDSTILSAIGAECELMDHVSTQIPYALTAALTSLIGYIVFGLTSLVWLGLAVNLLALIGILLLMKQRMLPVIEATD</sequence>
<feature type="transmembrane region" description="Helical" evidence="6">
    <location>
        <begin position="330"/>
        <end position="348"/>
    </location>
</feature>
<organism evidence="8 9">
    <name type="scientific">Sporosarcina pasteurii</name>
    <name type="common">Bacillus pasteurii</name>
    <dbReference type="NCBI Taxonomy" id="1474"/>
    <lineage>
        <taxon>Bacteria</taxon>
        <taxon>Bacillati</taxon>
        <taxon>Bacillota</taxon>
        <taxon>Bacilli</taxon>
        <taxon>Bacillales</taxon>
        <taxon>Caryophanaceae</taxon>
        <taxon>Sporosarcina</taxon>
    </lineage>
</organism>
<evidence type="ECO:0000256" key="3">
    <source>
        <dbReference type="ARBA" id="ARBA00022692"/>
    </source>
</evidence>
<feature type="transmembrane region" description="Helical" evidence="6">
    <location>
        <begin position="145"/>
        <end position="170"/>
    </location>
</feature>
<dbReference type="RefSeq" id="WP_115363053.1">
    <property type="nucleotide sequence ID" value="NZ_CP038012.1"/>
</dbReference>
<feature type="transmembrane region" description="Helical" evidence="6">
    <location>
        <begin position="190"/>
        <end position="212"/>
    </location>
</feature>
<evidence type="ECO:0000256" key="2">
    <source>
        <dbReference type="ARBA" id="ARBA00022475"/>
    </source>
</evidence>
<keyword evidence="5 6" id="KW-0472">Membrane</keyword>